<feature type="signal peptide" evidence="5">
    <location>
        <begin position="1"/>
        <end position="30"/>
    </location>
</feature>
<evidence type="ECO:0000256" key="1">
    <source>
        <dbReference type="ARBA" id="ARBA00022574"/>
    </source>
</evidence>
<dbReference type="PRINTS" id="PR00131">
    <property type="entry name" value="GLHYDRLASE1"/>
</dbReference>
<dbReference type="InterPro" id="IPR015943">
    <property type="entry name" value="WD40/YVTN_repeat-like_dom_sf"/>
</dbReference>
<dbReference type="InterPro" id="IPR001680">
    <property type="entry name" value="WD40_rpt"/>
</dbReference>
<feature type="compositionally biased region" description="Basic and acidic residues" evidence="4">
    <location>
        <begin position="610"/>
        <end position="625"/>
    </location>
</feature>
<evidence type="ECO:0000256" key="4">
    <source>
        <dbReference type="SAM" id="MobiDB-lite"/>
    </source>
</evidence>
<comment type="caution">
    <text evidence="6">The sequence shown here is derived from an EMBL/GenBank/DDBJ whole genome shotgun (WGS) entry which is preliminary data.</text>
</comment>
<keyword evidence="2" id="KW-0677">Repeat</keyword>
<dbReference type="Gene3D" id="3.20.20.80">
    <property type="entry name" value="Glycosidases"/>
    <property type="match status" value="1"/>
</dbReference>
<dbReference type="InterPro" id="IPR017853">
    <property type="entry name" value="GH"/>
</dbReference>
<dbReference type="Pfam" id="PF00232">
    <property type="entry name" value="Glyco_hydro_1"/>
    <property type="match status" value="1"/>
</dbReference>
<dbReference type="EMBL" id="JBBPEH010000001">
    <property type="protein sequence ID" value="KAK7544868.1"/>
    <property type="molecule type" value="Genomic_DNA"/>
</dbReference>
<organism evidence="6 7">
    <name type="scientific">Phyllosticta citribraziliensis</name>
    <dbReference type="NCBI Taxonomy" id="989973"/>
    <lineage>
        <taxon>Eukaryota</taxon>
        <taxon>Fungi</taxon>
        <taxon>Dikarya</taxon>
        <taxon>Ascomycota</taxon>
        <taxon>Pezizomycotina</taxon>
        <taxon>Dothideomycetes</taxon>
        <taxon>Dothideomycetes incertae sedis</taxon>
        <taxon>Botryosphaeriales</taxon>
        <taxon>Phyllostictaceae</taxon>
        <taxon>Phyllosticta</taxon>
    </lineage>
</organism>
<feature type="repeat" description="WD" evidence="3">
    <location>
        <begin position="953"/>
        <end position="994"/>
    </location>
</feature>
<name>A0ABR1MAH2_9PEZI</name>
<dbReference type="InterPro" id="IPR001360">
    <property type="entry name" value="Glyco_hydro_1"/>
</dbReference>
<evidence type="ECO:0000313" key="7">
    <source>
        <dbReference type="Proteomes" id="UP001360953"/>
    </source>
</evidence>
<feature type="compositionally biased region" description="Polar residues" evidence="4">
    <location>
        <begin position="576"/>
        <end position="585"/>
    </location>
</feature>
<evidence type="ECO:0000256" key="3">
    <source>
        <dbReference type="PROSITE-ProRule" id="PRU00221"/>
    </source>
</evidence>
<evidence type="ECO:0000313" key="6">
    <source>
        <dbReference type="EMBL" id="KAK7544868.1"/>
    </source>
</evidence>
<dbReference type="SMART" id="SM00320">
    <property type="entry name" value="WD40"/>
    <property type="match status" value="6"/>
</dbReference>
<feature type="compositionally biased region" description="Polar residues" evidence="4">
    <location>
        <begin position="653"/>
        <end position="663"/>
    </location>
</feature>
<dbReference type="RefSeq" id="XP_066660103.1">
    <property type="nucleotide sequence ID" value="XM_066802417.1"/>
</dbReference>
<dbReference type="PANTHER" id="PTHR22838:SF0">
    <property type="entry name" value="WD REPEAT-CONTAINING PROTEIN 26"/>
    <property type="match status" value="1"/>
</dbReference>
<dbReference type="InterPro" id="IPR033132">
    <property type="entry name" value="GH_1_N_CS"/>
</dbReference>
<evidence type="ECO:0000256" key="5">
    <source>
        <dbReference type="SAM" id="SignalP"/>
    </source>
</evidence>
<proteinExistence type="predicted"/>
<dbReference type="GeneID" id="92035323"/>
<dbReference type="InterPro" id="IPR019775">
    <property type="entry name" value="WD40_repeat_CS"/>
</dbReference>
<keyword evidence="5" id="KW-0732">Signal</keyword>
<dbReference type="CDD" id="cd00200">
    <property type="entry name" value="WD40"/>
    <property type="match status" value="1"/>
</dbReference>
<dbReference type="Proteomes" id="UP001360953">
    <property type="component" value="Unassembled WGS sequence"/>
</dbReference>
<feature type="chain" id="PRO_5045247815" evidence="5">
    <location>
        <begin position="31"/>
        <end position="1243"/>
    </location>
</feature>
<keyword evidence="7" id="KW-1185">Reference proteome</keyword>
<gene>
    <name evidence="6" type="ORF">J3D65DRAFT_649322</name>
</gene>
<dbReference type="Gene3D" id="2.130.10.10">
    <property type="entry name" value="YVTN repeat-like/Quinoprotein amine dehydrogenase"/>
    <property type="match status" value="1"/>
</dbReference>
<sequence length="1243" mass="136730">MSPSTTSPLSILSSTVLLLTISSRLQPALAQGASNALTFGDTPPGYTFATSPRPASPAEYSNDALAVLWDQLGPITLGPVNSVQEAGADADSARFAQPGVLHGYVPSYVRSVETAKLPGSFVWGVAASAYQIEGAADAEGKGPSVWDLLAHRGAVVADNTTGDVDIARMKALGIPAFSPSFSWPRFFPFGRGPVNEEAVRHYDDVVREMVRAGIALHVALFHWDMPLALFNEYGAWVDRKVIDDFFNYAKFVISRYDRYVDTWYTFNEPQYCNWQFSVYPRGDLLPVFNNFTGGTPTRFICSHLTLLAHAKVAKWYKEEFKGRGRITFKNSGNYGEPNSTSEGDRIAVQRSQDFTLGVFGGPWTDGDYPQSVKETLGDILPTLTQEEKDMIKGSCDFFAIDGYSSYTAYETPGGVEACQSNQSNPAWPECHGQTSVGPDGFILGPPGDQHVSWLVNAPITKELFPAVKDIVVTEFGFAEPSPALWDLRRADYFQGYLDNILAAVVEDGVNVTGAWGWALYDNFEWFEGLSTRFGLQAPGSIHGSACFASPLLARFQLHRRLAARSTTDSVREAFSITATPRTTSKALRPGRRNSPSPSKPARLRLPSRITRKDEHTMRLDSETRRSPSPSQAFPNGSNGVSPRRAGTAKAANGASSTHTNGNASTLSATFFGHDREEVTRILIQGLTDLGYTGAAGALSNESGFELEGPTVAAFRNSVLQGEWAEAEALLFGTDDGVGADCGYGYAGGKRPERTEKWSSAPVQGLTLAEGANKDEMRFWMRQQKYLELLEARDLNSALMVLRQELTPLHQDRNRLHALSSLIMCQSAEDLKAQAQWDGAAGESRRRLLSELSRSISPNVMIPERRLAVLLDQVKDHWVANCLYHNTSASPSLYLDHMCEREDFPLTAVLELRHHADEVWFLRYSNDGSMLATCGKDQRVVVYSTSNYQEKFTLRGHDAGVCYVAWSPDDKRLISCSKDNSAKMWDTSSGALVHSLDSGFDYPVTAAAWAPNGETFVTGSQDSNAALCLWSKDCQRIHTWKDDVVERERGVALRVNDVGITPDASRLVALLESHIVVYDFVTREKLREFEMLENKPTSLSISSCGTSMLVSMNENKICLMDIDTGEVLHRYEGQKQVKYIIRSAFGGANENFVVSGSEDSRVYIWRSNGHLVEALEAHRPGCVNCVEWHPRDPTVFASAGDDRTVRIKPPNGTSSPPIPVSTGTHAAGFYNPGRFRAQPCHINP</sequence>
<dbReference type="SUPFAM" id="SSF50978">
    <property type="entry name" value="WD40 repeat-like"/>
    <property type="match status" value="1"/>
</dbReference>
<protein>
    <submittedName>
        <fullName evidence="6">WD repeat-containing protein 26</fullName>
    </submittedName>
</protein>
<feature type="compositionally biased region" description="Polar residues" evidence="4">
    <location>
        <begin position="626"/>
        <end position="640"/>
    </location>
</feature>
<dbReference type="PROSITE" id="PS50294">
    <property type="entry name" value="WD_REPEATS_REGION"/>
    <property type="match status" value="1"/>
</dbReference>
<dbReference type="InterPro" id="IPR036322">
    <property type="entry name" value="WD40_repeat_dom_sf"/>
</dbReference>
<feature type="region of interest" description="Disordered" evidence="4">
    <location>
        <begin position="1202"/>
        <end position="1222"/>
    </location>
</feature>
<feature type="region of interest" description="Disordered" evidence="4">
    <location>
        <begin position="572"/>
        <end position="663"/>
    </location>
</feature>
<dbReference type="PROSITE" id="PS50082">
    <property type="entry name" value="WD_REPEATS_2"/>
    <property type="match status" value="2"/>
</dbReference>
<reference evidence="6 7" key="1">
    <citation type="submission" date="2024-04" db="EMBL/GenBank/DDBJ databases">
        <title>Phyllosticta paracitricarpa is synonymous to the EU quarantine fungus P. citricarpa based on phylogenomic analyses.</title>
        <authorList>
            <consortium name="Lawrence Berkeley National Laboratory"/>
            <person name="Van ingen-buijs V.A."/>
            <person name="Van westerhoven A.C."/>
            <person name="Haridas S."/>
            <person name="Skiadas P."/>
            <person name="Martin F."/>
            <person name="Groenewald J.Z."/>
            <person name="Crous P.W."/>
            <person name="Seidl M.F."/>
        </authorList>
    </citation>
    <scope>NUCLEOTIDE SEQUENCE [LARGE SCALE GENOMIC DNA]</scope>
    <source>
        <strain evidence="6 7">CPC 17464</strain>
    </source>
</reference>
<keyword evidence="1 3" id="KW-0853">WD repeat</keyword>
<dbReference type="InterPro" id="IPR051350">
    <property type="entry name" value="WD_repeat-ST_regulator"/>
</dbReference>
<dbReference type="PANTHER" id="PTHR22838">
    <property type="entry name" value="WD REPEAT PROTEIN 26-RELATED"/>
    <property type="match status" value="1"/>
</dbReference>
<dbReference type="PROSITE" id="PS00678">
    <property type="entry name" value="WD_REPEATS_1"/>
    <property type="match status" value="1"/>
</dbReference>
<dbReference type="SUPFAM" id="SSF51445">
    <property type="entry name" value="(Trans)glycosidases"/>
    <property type="match status" value="1"/>
</dbReference>
<accession>A0ABR1MAH2</accession>
<evidence type="ECO:0000256" key="2">
    <source>
        <dbReference type="ARBA" id="ARBA00022737"/>
    </source>
</evidence>
<dbReference type="Pfam" id="PF23627">
    <property type="entry name" value="LisH_WDR26"/>
    <property type="match status" value="1"/>
</dbReference>
<dbReference type="PROSITE" id="PS00653">
    <property type="entry name" value="GLYCOSYL_HYDROL_F1_2"/>
    <property type="match status" value="1"/>
</dbReference>
<feature type="repeat" description="WD" evidence="3">
    <location>
        <begin position="911"/>
        <end position="952"/>
    </location>
</feature>
<dbReference type="Pfam" id="PF00400">
    <property type="entry name" value="WD40"/>
    <property type="match status" value="4"/>
</dbReference>